<evidence type="ECO:0000256" key="21">
    <source>
        <dbReference type="ARBA" id="ARBA00047893"/>
    </source>
</evidence>
<dbReference type="Gene3D" id="1.20.140.10">
    <property type="entry name" value="Butyryl-CoA Dehydrogenase, subunit A, domain 3"/>
    <property type="match status" value="2"/>
</dbReference>
<evidence type="ECO:0000256" key="22">
    <source>
        <dbReference type="ARBA" id="ARBA00047916"/>
    </source>
</evidence>
<dbReference type="Pfam" id="PF02771">
    <property type="entry name" value="Acyl-CoA_dh_N"/>
    <property type="match status" value="1"/>
</dbReference>
<proteinExistence type="inferred from homology"/>
<evidence type="ECO:0000256" key="28">
    <source>
        <dbReference type="RuleBase" id="RU362125"/>
    </source>
</evidence>
<dbReference type="Pfam" id="PF00441">
    <property type="entry name" value="Acyl-CoA_dh_1"/>
    <property type="match status" value="1"/>
</dbReference>
<evidence type="ECO:0000256" key="23">
    <source>
        <dbReference type="ARBA" id="ARBA00048086"/>
    </source>
</evidence>
<comment type="catalytic activity">
    <reaction evidence="26">
        <text>eicosanoyl-CoA + oxidized [electron-transfer flavoprotein] + H(+) = (2E)-eicosenoyl-CoA + reduced [electron-transfer flavoprotein]</text>
        <dbReference type="Rhea" id="RHEA:47236"/>
        <dbReference type="Rhea" id="RHEA-COMP:10685"/>
        <dbReference type="Rhea" id="RHEA-COMP:10686"/>
        <dbReference type="ChEBI" id="CHEBI:15378"/>
        <dbReference type="ChEBI" id="CHEBI:57380"/>
        <dbReference type="ChEBI" id="CHEBI:57692"/>
        <dbReference type="ChEBI" id="CHEBI:58307"/>
        <dbReference type="ChEBI" id="CHEBI:74691"/>
    </reaction>
    <physiologicalReaction direction="left-to-right" evidence="26">
        <dbReference type="Rhea" id="RHEA:47237"/>
    </physiologicalReaction>
</comment>
<dbReference type="InterPro" id="IPR006089">
    <property type="entry name" value="Acyl-CoA_DH_CS"/>
</dbReference>
<dbReference type="InterPro" id="IPR009075">
    <property type="entry name" value="AcylCo_DH/oxidase_C"/>
</dbReference>
<dbReference type="FunFam" id="2.40.110.10:FF:000006">
    <property type="entry name" value="very long-chain specific acyl-CoA dehydrogenase, mitochondrial"/>
    <property type="match status" value="1"/>
</dbReference>
<keyword evidence="13 28" id="KW-0560">Oxidoreductase</keyword>
<comment type="catalytic activity">
    <reaction evidence="23">
        <text>tetracosanoyl-CoA + oxidized [electron-transfer flavoprotein] + H(+) = (2E)-tetracosenoyl-CoA + reduced [electron-transfer flavoprotein]</text>
        <dbReference type="Rhea" id="RHEA:47232"/>
        <dbReference type="Rhea" id="RHEA-COMP:10685"/>
        <dbReference type="Rhea" id="RHEA-COMP:10686"/>
        <dbReference type="ChEBI" id="CHEBI:15378"/>
        <dbReference type="ChEBI" id="CHEBI:57692"/>
        <dbReference type="ChEBI" id="CHEBI:58307"/>
        <dbReference type="ChEBI" id="CHEBI:65052"/>
        <dbReference type="ChEBI" id="CHEBI:74693"/>
    </reaction>
    <physiologicalReaction direction="left-to-right" evidence="23">
        <dbReference type="Rhea" id="RHEA:47233"/>
    </physiologicalReaction>
</comment>
<evidence type="ECO:0000256" key="10">
    <source>
        <dbReference type="ARBA" id="ARBA00022832"/>
    </source>
</evidence>
<feature type="domain" description="ACAD9/ACADV-like C-terminal" evidence="32">
    <location>
        <begin position="504"/>
        <end position="622"/>
    </location>
</feature>
<evidence type="ECO:0000313" key="34">
    <source>
        <dbReference type="Proteomes" id="UP001258017"/>
    </source>
</evidence>
<evidence type="ECO:0000256" key="24">
    <source>
        <dbReference type="ARBA" id="ARBA00049038"/>
    </source>
</evidence>
<evidence type="ECO:0000256" key="2">
    <source>
        <dbReference type="ARBA" id="ARBA00004637"/>
    </source>
</evidence>
<comment type="function">
    <text evidence="19">Very long-chain specific acyl-CoA dehydrogenase is one of the acyl-CoA dehydrogenases that catalyze the first step of mitochondrial fatty acid beta-oxidation, an aerobic process breaking down fatty acids into acetyl-CoA and allowing the production of energy from fats. The first step of fatty acid beta-oxidation consists in the removal of one hydrogen from C-2 and C-3 of the straight-chain fatty acyl-CoA thioester, resulting in the formation of trans-2-enoyl-CoA. Among the different mitochondrial acyl-CoA dehydrogenases, very long-chain specific acyl-CoA dehydrogenase acts specifically on acyl-CoAs with saturated 12 to 24 carbons long primary chains.</text>
</comment>
<evidence type="ECO:0000256" key="15">
    <source>
        <dbReference type="ARBA" id="ARBA00023128"/>
    </source>
</evidence>
<keyword evidence="34" id="KW-1185">Reference proteome</keyword>
<keyword evidence="8" id="KW-0702">S-nitrosylation</keyword>
<evidence type="ECO:0000256" key="26">
    <source>
        <dbReference type="ARBA" id="ARBA00049140"/>
    </source>
</evidence>
<evidence type="ECO:0000313" key="33">
    <source>
        <dbReference type="EMBL" id="KAK2581504.1"/>
    </source>
</evidence>
<sequence>MIRVAKYLTSKNLFGSPLNANIRCLATQAAVKPTKSENAEKSAAGRESQSFTMNMFRGQLQMNQVFPYPEPLNTEQLETIKMFVDPMEKFFEEVNDAARNDEMKTVDDKTIDTMWDLGGFCLQVPQEYGGLGLNNTQYTKCVEICGYHDLALSIVLGAHMSIGFKGITLFGTPEQKQKYLPRVCNHEYAAFALTEPSCGSDAGAIKSRAVKSTDGSHYVLNGSKIWISNGGIANIFTVFAKVPVKDPKTGETKDVPTAFIVERGFGGVTNGPPEKKMGIRCSNTSAVFFEDVKIPVENRLGEEGQGFKIAMNILNNGRFGMVAALAGNMRYCIKRSVEHATQRVQFGRTLDNFGSIQEKIARMAMLQYITESVAYMISGNMDKGSQDYHLEAAIGKCFASESAWWVCDEAIQIHGGMGYMRDTGLERILRDLRIFRIFEGANDILRLFIALTGIQYAGSHLKELQKAFKNPTASLGLIFEEATKRATRAIGLSSSLNFAHLVHPSLAESAALCSKNMESFGTTIEASLVKYGKGIVDEQFILHRIAQAAMDTYTMAAVMSRATMSANKNLPSAQHELLMAQAWCAEASSRAAYNLKVANSKKYLDLFNNFSHISKNICNAGGCVQPNPLGI</sequence>
<dbReference type="GO" id="GO:0006631">
    <property type="term" value="P:fatty acid metabolic process"/>
    <property type="evidence" value="ECO:0007669"/>
    <property type="project" value="UniProtKB-KW"/>
</dbReference>
<dbReference type="InterPro" id="IPR009100">
    <property type="entry name" value="AcylCoA_DH/oxidase_NM_dom_sf"/>
</dbReference>
<evidence type="ECO:0000256" key="4">
    <source>
        <dbReference type="ARBA" id="ARBA00009347"/>
    </source>
</evidence>
<evidence type="ECO:0000259" key="31">
    <source>
        <dbReference type="Pfam" id="PF02771"/>
    </source>
</evidence>
<comment type="cofactor">
    <cofactor evidence="1 28">
        <name>FAD</name>
        <dbReference type="ChEBI" id="CHEBI:57692"/>
    </cofactor>
</comment>
<organism evidence="33 34">
    <name type="scientific">Odynerus spinipes</name>
    <dbReference type="NCBI Taxonomy" id="1348599"/>
    <lineage>
        <taxon>Eukaryota</taxon>
        <taxon>Metazoa</taxon>
        <taxon>Ecdysozoa</taxon>
        <taxon>Arthropoda</taxon>
        <taxon>Hexapoda</taxon>
        <taxon>Insecta</taxon>
        <taxon>Pterygota</taxon>
        <taxon>Neoptera</taxon>
        <taxon>Endopterygota</taxon>
        <taxon>Hymenoptera</taxon>
        <taxon>Apocrita</taxon>
        <taxon>Aculeata</taxon>
        <taxon>Vespoidea</taxon>
        <taxon>Vespidae</taxon>
        <taxon>Eumeninae</taxon>
        <taxon>Odynerus</taxon>
    </lineage>
</organism>
<evidence type="ECO:0000259" key="30">
    <source>
        <dbReference type="Pfam" id="PF02770"/>
    </source>
</evidence>
<keyword evidence="10" id="KW-0276">Fatty acid metabolism</keyword>
<dbReference type="PROSITE" id="PS00073">
    <property type="entry name" value="ACYL_COA_DH_2"/>
    <property type="match status" value="1"/>
</dbReference>
<name>A0AAD9RKL3_9HYME</name>
<comment type="caution">
    <text evidence="33">The sequence shown here is derived from an EMBL/GenBank/DDBJ whole genome shotgun (WGS) entry which is preliminary data.</text>
</comment>
<evidence type="ECO:0000256" key="6">
    <source>
        <dbReference type="ARBA" id="ARBA00022630"/>
    </source>
</evidence>
<reference evidence="33" key="1">
    <citation type="submission" date="2021-08" db="EMBL/GenBank/DDBJ databases">
        <authorList>
            <person name="Misof B."/>
            <person name="Oliver O."/>
            <person name="Podsiadlowski L."/>
            <person name="Donath A."/>
            <person name="Peters R."/>
            <person name="Mayer C."/>
            <person name="Rust J."/>
            <person name="Gunkel S."/>
            <person name="Lesny P."/>
            <person name="Martin S."/>
            <person name="Oeyen J.P."/>
            <person name="Petersen M."/>
            <person name="Panagiotis P."/>
            <person name="Wilbrandt J."/>
            <person name="Tanja T."/>
        </authorList>
    </citation>
    <scope>NUCLEOTIDE SEQUENCE</scope>
    <source>
        <strain evidence="33">GBR_01_08_01A</strain>
        <tissue evidence="33">Thorax + abdomen</tissue>
    </source>
</reference>
<keyword evidence="9 28" id="KW-0274">FAD</keyword>
<dbReference type="GO" id="GO:0050660">
    <property type="term" value="F:flavin adenine dinucleotide binding"/>
    <property type="evidence" value="ECO:0007669"/>
    <property type="project" value="InterPro"/>
</dbReference>
<dbReference type="Pfam" id="PF02770">
    <property type="entry name" value="Acyl-CoA_dh_M"/>
    <property type="match status" value="1"/>
</dbReference>
<comment type="subunit">
    <text evidence="20">Homodimer. Homodimerizes after import into the mitochondrion.</text>
</comment>
<dbReference type="GO" id="GO:0017099">
    <property type="term" value="F:very-long-chain fatty acyl-CoA dehydrogenase activity"/>
    <property type="evidence" value="ECO:0007669"/>
    <property type="project" value="UniProtKB-EC"/>
</dbReference>
<evidence type="ECO:0000256" key="8">
    <source>
        <dbReference type="ARBA" id="ARBA00022799"/>
    </source>
</evidence>
<comment type="subcellular location">
    <subcellularLocation>
        <location evidence="2">Mitochondrion inner membrane</location>
        <topology evidence="2">Peripheral membrane protein</topology>
    </subcellularLocation>
</comment>
<dbReference type="AlphaFoldDB" id="A0AAD9RKL3"/>
<keyword evidence="11" id="KW-0809">Transit peptide</keyword>
<evidence type="ECO:0000259" key="29">
    <source>
        <dbReference type="Pfam" id="PF00441"/>
    </source>
</evidence>
<evidence type="ECO:0000256" key="13">
    <source>
        <dbReference type="ARBA" id="ARBA00023002"/>
    </source>
</evidence>
<dbReference type="CDD" id="cd01161">
    <property type="entry name" value="VLCAD"/>
    <property type="match status" value="1"/>
</dbReference>
<keyword evidence="16" id="KW-0472">Membrane</keyword>
<dbReference type="InterPro" id="IPR046373">
    <property type="entry name" value="Acyl-CoA_Oxase/DH_mid-dom_sf"/>
</dbReference>
<evidence type="ECO:0000256" key="1">
    <source>
        <dbReference type="ARBA" id="ARBA00001974"/>
    </source>
</evidence>
<evidence type="ECO:0000256" key="7">
    <source>
        <dbReference type="ARBA" id="ARBA00022792"/>
    </source>
</evidence>
<evidence type="ECO:0000256" key="14">
    <source>
        <dbReference type="ARBA" id="ARBA00023098"/>
    </source>
</evidence>
<keyword evidence="12" id="KW-0007">Acetylation</keyword>
<dbReference type="InterPro" id="IPR006091">
    <property type="entry name" value="Acyl-CoA_Oxase/DH_mid-dom"/>
</dbReference>
<keyword evidence="14" id="KW-0443">Lipid metabolism</keyword>
<accession>A0AAD9RKL3</accession>
<comment type="similarity">
    <text evidence="4 28">Belongs to the acyl-CoA dehydrogenase family.</text>
</comment>
<dbReference type="PANTHER" id="PTHR43884:SF11">
    <property type="entry name" value="VERY LONG-CHAIN SPECIFIC ACYL-COA DEHYDROGENASE, MITOCHONDRIAL"/>
    <property type="match status" value="1"/>
</dbReference>
<keyword evidence="15" id="KW-0496">Mitochondrion</keyword>
<dbReference type="InterPro" id="IPR049448">
    <property type="entry name" value="ACAD9/ACADV-like_C"/>
</dbReference>
<evidence type="ECO:0000256" key="27">
    <source>
        <dbReference type="ARBA" id="ARBA00049224"/>
    </source>
</evidence>
<dbReference type="EC" id="1.3.8.9" evidence="17"/>
<dbReference type="FunFam" id="1.20.140.10:FF:000008">
    <property type="entry name" value="acyl-CoA dehydrogenase family member 9, mitochondrial"/>
    <property type="match status" value="1"/>
</dbReference>
<evidence type="ECO:0000256" key="25">
    <source>
        <dbReference type="ARBA" id="ARBA00049050"/>
    </source>
</evidence>
<feature type="domain" description="Acyl-CoA dehydrogenase/oxidase C-terminal" evidence="29">
    <location>
        <begin position="304"/>
        <end position="450"/>
    </location>
</feature>
<dbReference type="Gene3D" id="1.10.540.10">
    <property type="entry name" value="Acyl-CoA dehydrogenase/oxidase, N-terminal domain"/>
    <property type="match status" value="1"/>
</dbReference>
<gene>
    <name evidence="33" type="ORF">KPH14_005167</name>
</gene>
<comment type="catalytic activity">
    <reaction evidence="27">
        <text>octadecanoyl-CoA + oxidized [electron-transfer flavoprotein] + H(+) = (2E)-octadecenoyl-CoA + reduced [electron-transfer flavoprotein]</text>
        <dbReference type="Rhea" id="RHEA:47240"/>
        <dbReference type="Rhea" id="RHEA-COMP:10685"/>
        <dbReference type="Rhea" id="RHEA-COMP:10686"/>
        <dbReference type="ChEBI" id="CHEBI:15378"/>
        <dbReference type="ChEBI" id="CHEBI:57394"/>
        <dbReference type="ChEBI" id="CHEBI:57692"/>
        <dbReference type="ChEBI" id="CHEBI:58307"/>
        <dbReference type="ChEBI" id="CHEBI:71412"/>
    </reaction>
    <physiologicalReaction direction="left-to-right" evidence="27">
        <dbReference type="Rhea" id="RHEA:47241"/>
    </physiologicalReaction>
</comment>
<dbReference type="InterPro" id="IPR013786">
    <property type="entry name" value="AcylCoA_DH/ox_N"/>
</dbReference>
<dbReference type="GO" id="GO:0005743">
    <property type="term" value="C:mitochondrial inner membrane"/>
    <property type="evidence" value="ECO:0007669"/>
    <property type="project" value="UniProtKB-SubCell"/>
</dbReference>
<evidence type="ECO:0000256" key="18">
    <source>
        <dbReference type="ARBA" id="ARBA00040902"/>
    </source>
</evidence>
<dbReference type="Pfam" id="PF21343">
    <property type="entry name" value="ACAD9-ACADV_C"/>
    <property type="match status" value="1"/>
</dbReference>
<keyword evidence="5" id="KW-0597">Phosphoprotein</keyword>
<feature type="domain" description="Acyl-CoA dehydrogenase/oxidase N-terminal" evidence="31">
    <location>
        <begin position="79"/>
        <end position="186"/>
    </location>
</feature>
<evidence type="ECO:0000256" key="16">
    <source>
        <dbReference type="ARBA" id="ARBA00023136"/>
    </source>
</evidence>
<evidence type="ECO:0000256" key="20">
    <source>
        <dbReference type="ARBA" id="ARBA00046812"/>
    </source>
</evidence>
<dbReference type="EMBL" id="JAIFRP010000039">
    <property type="protein sequence ID" value="KAK2581504.1"/>
    <property type="molecule type" value="Genomic_DNA"/>
</dbReference>
<comment type="pathway">
    <text evidence="3">Lipid metabolism; mitochondrial fatty acid beta-oxidation.</text>
</comment>
<feature type="domain" description="Acyl-CoA oxidase/dehydrogenase middle" evidence="30">
    <location>
        <begin position="190"/>
        <end position="292"/>
    </location>
</feature>
<comment type="catalytic activity">
    <reaction evidence="25">
        <text>a very-long-chain 2,3-saturated fatty acyl-CoA + oxidized [electron-transfer flavoprotein] + H(+) = a very-long-chain (2E)-enoyl-CoA + reduced [electron-transfer flavoprotein]</text>
        <dbReference type="Rhea" id="RHEA:19181"/>
        <dbReference type="Rhea" id="RHEA-COMP:10685"/>
        <dbReference type="Rhea" id="RHEA-COMP:10686"/>
        <dbReference type="ChEBI" id="CHEBI:15378"/>
        <dbReference type="ChEBI" id="CHEBI:57692"/>
        <dbReference type="ChEBI" id="CHEBI:58307"/>
        <dbReference type="ChEBI" id="CHEBI:83724"/>
        <dbReference type="ChEBI" id="CHEBI:83728"/>
        <dbReference type="EC" id="1.3.8.9"/>
    </reaction>
    <physiologicalReaction direction="left-to-right" evidence="25">
        <dbReference type="Rhea" id="RHEA:19182"/>
    </physiologicalReaction>
</comment>
<dbReference type="PANTHER" id="PTHR43884">
    <property type="entry name" value="ACYL-COA DEHYDROGENASE"/>
    <property type="match status" value="1"/>
</dbReference>
<evidence type="ECO:0000256" key="3">
    <source>
        <dbReference type="ARBA" id="ARBA00005198"/>
    </source>
</evidence>
<comment type="catalytic activity">
    <reaction evidence="21">
        <text>dodecanoyl-CoA + oxidized [electron-transfer flavoprotein] + H(+) = (2E)-dodecenoyl-CoA + reduced [electron-transfer flavoprotein]</text>
        <dbReference type="Rhea" id="RHEA:47296"/>
        <dbReference type="Rhea" id="RHEA-COMP:10685"/>
        <dbReference type="Rhea" id="RHEA-COMP:10686"/>
        <dbReference type="ChEBI" id="CHEBI:15378"/>
        <dbReference type="ChEBI" id="CHEBI:57330"/>
        <dbReference type="ChEBI" id="CHEBI:57375"/>
        <dbReference type="ChEBI" id="CHEBI:57692"/>
        <dbReference type="ChEBI" id="CHEBI:58307"/>
    </reaction>
    <physiologicalReaction direction="left-to-right" evidence="21">
        <dbReference type="Rhea" id="RHEA:47297"/>
    </physiologicalReaction>
</comment>
<protein>
    <recommendedName>
        <fullName evidence="18">Very long-chain specific acyl-CoA dehydrogenase, mitochondrial</fullName>
        <ecNumber evidence="17">1.3.8.9</ecNumber>
    </recommendedName>
</protein>
<evidence type="ECO:0000256" key="11">
    <source>
        <dbReference type="ARBA" id="ARBA00022946"/>
    </source>
</evidence>
<dbReference type="Gene3D" id="2.40.110.10">
    <property type="entry name" value="Butyryl-CoA Dehydrogenase, subunit A, domain 2"/>
    <property type="match status" value="1"/>
</dbReference>
<dbReference type="SUPFAM" id="SSF47203">
    <property type="entry name" value="Acyl-CoA dehydrogenase C-terminal domain-like"/>
    <property type="match status" value="2"/>
</dbReference>
<dbReference type="InterPro" id="IPR036250">
    <property type="entry name" value="AcylCo_DH-like_C"/>
</dbReference>
<dbReference type="InterPro" id="IPR037069">
    <property type="entry name" value="AcylCoA_DH/ox_N_sf"/>
</dbReference>
<dbReference type="FunFam" id="1.10.540.10:FF:000001">
    <property type="entry name" value="Very long-chain-specific acyl-CoA dehydrogenase, mitochondrial"/>
    <property type="match status" value="1"/>
</dbReference>
<comment type="catalytic activity">
    <reaction evidence="22">
        <text>oxidized [electron-transfer flavoprotein] + hexadecanoyl-CoA + H(+) = (2E)-hexadecenoyl-CoA + reduced [electron-transfer flavoprotein]</text>
        <dbReference type="Rhea" id="RHEA:43448"/>
        <dbReference type="Rhea" id="RHEA-COMP:10685"/>
        <dbReference type="Rhea" id="RHEA-COMP:10686"/>
        <dbReference type="ChEBI" id="CHEBI:15378"/>
        <dbReference type="ChEBI" id="CHEBI:57379"/>
        <dbReference type="ChEBI" id="CHEBI:57692"/>
        <dbReference type="ChEBI" id="CHEBI:58307"/>
        <dbReference type="ChEBI" id="CHEBI:61526"/>
    </reaction>
    <physiologicalReaction direction="left-to-right" evidence="22">
        <dbReference type="Rhea" id="RHEA:43449"/>
    </physiologicalReaction>
</comment>
<evidence type="ECO:0000256" key="5">
    <source>
        <dbReference type="ARBA" id="ARBA00022553"/>
    </source>
</evidence>
<comment type="catalytic activity">
    <reaction evidence="24">
        <text>tetradecanoyl-CoA + oxidized [electron-transfer flavoprotein] + H(+) = (2E)-tetradecenoyl-CoA + reduced [electron-transfer flavoprotein]</text>
        <dbReference type="Rhea" id="RHEA:47316"/>
        <dbReference type="Rhea" id="RHEA-COMP:10685"/>
        <dbReference type="Rhea" id="RHEA-COMP:10686"/>
        <dbReference type="ChEBI" id="CHEBI:15378"/>
        <dbReference type="ChEBI" id="CHEBI:57385"/>
        <dbReference type="ChEBI" id="CHEBI:57692"/>
        <dbReference type="ChEBI" id="CHEBI:58307"/>
        <dbReference type="ChEBI" id="CHEBI:61405"/>
    </reaction>
    <physiologicalReaction direction="left-to-right" evidence="24">
        <dbReference type="Rhea" id="RHEA:47317"/>
    </physiologicalReaction>
</comment>
<evidence type="ECO:0000259" key="32">
    <source>
        <dbReference type="Pfam" id="PF21343"/>
    </source>
</evidence>
<keyword evidence="7" id="KW-0999">Mitochondrion inner membrane</keyword>
<evidence type="ECO:0000256" key="9">
    <source>
        <dbReference type="ARBA" id="ARBA00022827"/>
    </source>
</evidence>
<dbReference type="Proteomes" id="UP001258017">
    <property type="component" value="Unassembled WGS sequence"/>
</dbReference>
<keyword evidence="6 28" id="KW-0285">Flavoprotein</keyword>
<evidence type="ECO:0000256" key="19">
    <source>
        <dbReference type="ARBA" id="ARBA00045422"/>
    </source>
</evidence>
<reference evidence="33" key="2">
    <citation type="journal article" date="2023" name="Commun. Biol.">
        <title>Intrasexual cuticular hydrocarbon dimorphism in a wasp sheds light on hydrocarbon biosynthesis genes in Hymenoptera.</title>
        <authorList>
            <person name="Moris V.C."/>
            <person name="Podsiadlowski L."/>
            <person name="Martin S."/>
            <person name="Oeyen J.P."/>
            <person name="Donath A."/>
            <person name="Petersen M."/>
            <person name="Wilbrandt J."/>
            <person name="Misof B."/>
            <person name="Liedtke D."/>
            <person name="Thamm M."/>
            <person name="Scheiner R."/>
            <person name="Schmitt T."/>
            <person name="Niehuis O."/>
        </authorList>
    </citation>
    <scope>NUCLEOTIDE SEQUENCE</scope>
    <source>
        <strain evidence="33">GBR_01_08_01A</strain>
    </source>
</reference>
<evidence type="ECO:0000256" key="12">
    <source>
        <dbReference type="ARBA" id="ARBA00022990"/>
    </source>
</evidence>
<dbReference type="SUPFAM" id="SSF56645">
    <property type="entry name" value="Acyl-CoA dehydrogenase NM domain-like"/>
    <property type="match status" value="1"/>
</dbReference>
<evidence type="ECO:0000256" key="17">
    <source>
        <dbReference type="ARBA" id="ARBA00039034"/>
    </source>
</evidence>
<dbReference type="GO" id="GO:0000062">
    <property type="term" value="F:fatty-acyl-CoA binding"/>
    <property type="evidence" value="ECO:0007669"/>
    <property type="project" value="TreeGrafter"/>
</dbReference>